<dbReference type="SUPFAM" id="SSF51445">
    <property type="entry name" value="(Trans)glycosidases"/>
    <property type="match status" value="1"/>
</dbReference>
<evidence type="ECO:0000313" key="13">
    <source>
        <dbReference type="Proteomes" id="UP000092993"/>
    </source>
</evidence>
<dbReference type="STRING" id="5627.A0A1C7MM17"/>
<evidence type="ECO:0000256" key="3">
    <source>
        <dbReference type="ARBA" id="ARBA00023024"/>
    </source>
</evidence>
<dbReference type="OrthoDB" id="73875at2759"/>
<keyword evidence="3" id="KW-0146">Chitin degradation</keyword>
<keyword evidence="2 7" id="KW-0378">Hydrolase</keyword>
<dbReference type="GO" id="GO:0005576">
    <property type="term" value="C:extracellular region"/>
    <property type="evidence" value="ECO:0007669"/>
    <property type="project" value="TreeGrafter"/>
</dbReference>
<evidence type="ECO:0000256" key="1">
    <source>
        <dbReference type="ARBA" id="ARBA00000822"/>
    </source>
</evidence>
<dbReference type="GO" id="GO:0008061">
    <property type="term" value="F:chitin binding"/>
    <property type="evidence" value="ECO:0007669"/>
    <property type="project" value="InterPro"/>
</dbReference>
<accession>A0A1C7MM17</accession>
<dbReference type="PROSITE" id="PS51910">
    <property type="entry name" value="GH18_2"/>
    <property type="match status" value="1"/>
</dbReference>
<keyword evidence="6" id="KW-0624">Polysaccharide degradation</keyword>
<proteinExistence type="inferred from homology"/>
<dbReference type="PROSITE" id="PS01095">
    <property type="entry name" value="GH18_1"/>
    <property type="match status" value="1"/>
</dbReference>
<evidence type="ECO:0000313" key="12">
    <source>
        <dbReference type="EMBL" id="OBZ77717.1"/>
    </source>
</evidence>
<feature type="domain" description="GH18" evidence="11">
    <location>
        <begin position="60"/>
        <end position="413"/>
    </location>
</feature>
<dbReference type="EMBL" id="LUGG01000002">
    <property type="protein sequence ID" value="OBZ77717.1"/>
    <property type="molecule type" value="Genomic_DNA"/>
</dbReference>
<feature type="signal peptide" evidence="10">
    <location>
        <begin position="1"/>
        <end position="19"/>
    </location>
</feature>
<dbReference type="InterPro" id="IPR011583">
    <property type="entry name" value="Chitinase_II/V-like_cat"/>
</dbReference>
<comment type="caution">
    <text evidence="12">The sequence shown here is derived from an EMBL/GenBank/DDBJ whole genome shotgun (WGS) entry which is preliminary data.</text>
</comment>
<dbReference type="InterPro" id="IPR050314">
    <property type="entry name" value="Glycosyl_Hydrlase_18"/>
</dbReference>
<dbReference type="InterPro" id="IPR001223">
    <property type="entry name" value="Glyco_hydro18_cat"/>
</dbReference>
<reference evidence="12 13" key="1">
    <citation type="submission" date="2016-03" db="EMBL/GenBank/DDBJ databases">
        <title>Whole genome sequencing of Grifola frondosa 9006-11.</title>
        <authorList>
            <person name="Min B."/>
            <person name="Park H."/>
            <person name="Kim J.-G."/>
            <person name="Cho H."/>
            <person name="Oh Y.-L."/>
            <person name="Kong W.-S."/>
            <person name="Choi I.-G."/>
        </authorList>
    </citation>
    <scope>NUCLEOTIDE SEQUENCE [LARGE SCALE GENOMIC DNA]</scope>
    <source>
        <strain evidence="12 13">9006-11</strain>
    </source>
</reference>
<dbReference type="InterPro" id="IPR001579">
    <property type="entry name" value="Glyco_hydro_18_chit_AS"/>
</dbReference>
<protein>
    <submittedName>
        <fullName evidence="12">Chitinase A1</fullName>
    </submittedName>
</protein>
<dbReference type="PANTHER" id="PTHR11177:SF317">
    <property type="entry name" value="CHITINASE 12-RELATED"/>
    <property type="match status" value="1"/>
</dbReference>
<dbReference type="InterPro" id="IPR029070">
    <property type="entry name" value="Chitinase_insertion_sf"/>
</dbReference>
<comment type="similarity">
    <text evidence="8">Belongs to the glycosyl hydrolase 18 family.</text>
</comment>
<dbReference type="AlphaFoldDB" id="A0A1C7MM17"/>
<feature type="chain" id="PRO_5008889211" evidence="10">
    <location>
        <begin position="20"/>
        <end position="413"/>
    </location>
</feature>
<evidence type="ECO:0000256" key="5">
    <source>
        <dbReference type="ARBA" id="ARBA00023295"/>
    </source>
</evidence>
<dbReference type="PANTHER" id="PTHR11177">
    <property type="entry name" value="CHITINASE"/>
    <property type="match status" value="1"/>
</dbReference>
<evidence type="ECO:0000256" key="7">
    <source>
        <dbReference type="RuleBase" id="RU000489"/>
    </source>
</evidence>
<dbReference type="GO" id="GO:0008843">
    <property type="term" value="F:endochitinase activity"/>
    <property type="evidence" value="ECO:0007669"/>
    <property type="project" value="UniProtKB-EC"/>
</dbReference>
<dbReference type="GO" id="GO:0000272">
    <property type="term" value="P:polysaccharide catabolic process"/>
    <property type="evidence" value="ECO:0007669"/>
    <property type="project" value="UniProtKB-KW"/>
</dbReference>
<dbReference type="GO" id="GO:0006032">
    <property type="term" value="P:chitin catabolic process"/>
    <property type="evidence" value="ECO:0007669"/>
    <property type="project" value="UniProtKB-KW"/>
</dbReference>
<feature type="region of interest" description="Disordered" evidence="9">
    <location>
        <begin position="28"/>
        <end position="61"/>
    </location>
</feature>
<keyword evidence="10" id="KW-0732">Signal</keyword>
<keyword evidence="5 7" id="KW-0326">Glycosidase</keyword>
<evidence type="ECO:0000256" key="10">
    <source>
        <dbReference type="SAM" id="SignalP"/>
    </source>
</evidence>
<dbReference type="OMA" id="YEICKET"/>
<dbReference type="Pfam" id="PF00704">
    <property type="entry name" value="Glyco_hydro_18"/>
    <property type="match status" value="2"/>
</dbReference>
<evidence type="ECO:0000256" key="4">
    <source>
        <dbReference type="ARBA" id="ARBA00023277"/>
    </source>
</evidence>
<gene>
    <name evidence="12" type="primary">chiA1_0</name>
    <name evidence="12" type="ORF">A0H81_02627</name>
</gene>
<evidence type="ECO:0000256" key="6">
    <source>
        <dbReference type="ARBA" id="ARBA00023326"/>
    </source>
</evidence>
<evidence type="ECO:0000259" key="11">
    <source>
        <dbReference type="PROSITE" id="PS51910"/>
    </source>
</evidence>
<evidence type="ECO:0000256" key="9">
    <source>
        <dbReference type="SAM" id="MobiDB-lite"/>
    </source>
</evidence>
<dbReference type="Gene3D" id="3.20.20.80">
    <property type="entry name" value="Glycosidases"/>
    <property type="match status" value="2"/>
</dbReference>
<evidence type="ECO:0000256" key="2">
    <source>
        <dbReference type="ARBA" id="ARBA00022801"/>
    </source>
</evidence>
<sequence length="413" mass="43620">MLFLSLTLLAALPLVPVWAVPMCSVRSQSTSVSSPTGSSTTPSPTASGSQAVSSSSSTSGGSNLIATSWYAGWETNTISSISWDKYSAVKYCFAVTTSDGNVSLADSNEADVASFVQAAHQHNTKAMVTIGGWTGSQYFSTNFGSAENRTNFVNTVLGLVTKYNLDGLDFDWEYPNRAGAPCNIISSSDSANYLSFLQELRFAKVLDYIEIMNYDVFGLWTSTAGPNSPLNDTCAPSADQQGSAVSAVKAWTAAGFPASQIALGVASYGHSYSVSTSEALPDGKTLALFPTFSKTVPQGDSSDTDAASTTECGVLVPGGFSGIWNFNGLINGNVLTSNGTVNTGYDYTYDECSQTPFIYDPKTQVYISYDNAQSFGVKGNYIKQAGLLGFAMWETASDSNDILLDAIRSGMGL</sequence>
<dbReference type="SMART" id="SM00636">
    <property type="entry name" value="Glyco_18"/>
    <property type="match status" value="1"/>
</dbReference>
<dbReference type="Gene3D" id="3.10.50.10">
    <property type="match status" value="1"/>
</dbReference>
<keyword evidence="13" id="KW-1185">Reference proteome</keyword>
<name>A0A1C7MM17_GRIFR</name>
<dbReference type="Proteomes" id="UP000092993">
    <property type="component" value="Unassembled WGS sequence"/>
</dbReference>
<dbReference type="InterPro" id="IPR017853">
    <property type="entry name" value="GH"/>
</dbReference>
<comment type="catalytic activity">
    <reaction evidence="1">
        <text>Random endo-hydrolysis of N-acetyl-beta-D-glucosaminide (1-&gt;4)-beta-linkages in chitin and chitodextrins.</text>
        <dbReference type="EC" id="3.2.1.14"/>
    </reaction>
</comment>
<evidence type="ECO:0000256" key="8">
    <source>
        <dbReference type="RuleBase" id="RU004453"/>
    </source>
</evidence>
<dbReference type="SUPFAM" id="SSF54556">
    <property type="entry name" value="Chitinase insertion domain"/>
    <property type="match status" value="1"/>
</dbReference>
<keyword evidence="4" id="KW-0119">Carbohydrate metabolism</keyword>
<organism evidence="12 13">
    <name type="scientific">Grifola frondosa</name>
    <name type="common">Maitake</name>
    <name type="synonym">Polyporus frondosus</name>
    <dbReference type="NCBI Taxonomy" id="5627"/>
    <lineage>
        <taxon>Eukaryota</taxon>
        <taxon>Fungi</taxon>
        <taxon>Dikarya</taxon>
        <taxon>Basidiomycota</taxon>
        <taxon>Agaricomycotina</taxon>
        <taxon>Agaricomycetes</taxon>
        <taxon>Polyporales</taxon>
        <taxon>Grifolaceae</taxon>
        <taxon>Grifola</taxon>
    </lineage>
</organism>